<dbReference type="EMBL" id="JADNRY010000095">
    <property type="protein sequence ID" value="KAF9065943.1"/>
    <property type="molecule type" value="Genomic_DNA"/>
</dbReference>
<gene>
    <name evidence="2" type="ORF">BDP27DRAFT_1366011</name>
</gene>
<comment type="caution">
    <text evidence="2">The sequence shown here is derived from an EMBL/GenBank/DDBJ whole genome shotgun (WGS) entry which is preliminary data.</text>
</comment>
<proteinExistence type="predicted"/>
<accession>A0A9P5U5M5</accession>
<evidence type="ECO:0000313" key="2">
    <source>
        <dbReference type="EMBL" id="KAF9065943.1"/>
    </source>
</evidence>
<organism evidence="2 3">
    <name type="scientific">Rhodocollybia butyracea</name>
    <dbReference type="NCBI Taxonomy" id="206335"/>
    <lineage>
        <taxon>Eukaryota</taxon>
        <taxon>Fungi</taxon>
        <taxon>Dikarya</taxon>
        <taxon>Basidiomycota</taxon>
        <taxon>Agaricomycotina</taxon>
        <taxon>Agaricomycetes</taxon>
        <taxon>Agaricomycetidae</taxon>
        <taxon>Agaricales</taxon>
        <taxon>Marasmiineae</taxon>
        <taxon>Omphalotaceae</taxon>
        <taxon>Rhodocollybia</taxon>
    </lineage>
</organism>
<name>A0A9P5U5M5_9AGAR</name>
<keyword evidence="3" id="KW-1185">Reference proteome</keyword>
<reference evidence="2" key="1">
    <citation type="submission" date="2020-11" db="EMBL/GenBank/DDBJ databases">
        <authorList>
            <consortium name="DOE Joint Genome Institute"/>
            <person name="Ahrendt S."/>
            <person name="Riley R."/>
            <person name="Andreopoulos W."/>
            <person name="Labutti K."/>
            <person name="Pangilinan J."/>
            <person name="Ruiz-Duenas F.J."/>
            <person name="Barrasa J.M."/>
            <person name="Sanchez-Garcia M."/>
            <person name="Camarero S."/>
            <person name="Miyauchi S."/>
            <person name="Serrano A."/>
            <person name="Linde D."/>
            <person name="Babiker R."/>
            <person name="Drula E."/>
            <person name="Ayuso-Fernandez I."/>
            <person name="Pacheco R."/>
            <person name="Padilla G."/>
            <person name="Ferreira P."/>
            <person name="Barriuso J."/>
            <person name="Kellner H."/>
            <person name="Castanera R."/>
            <person name="Alfaro M."/>
            <person name="Ramirez L."/>
            <person name="Pisabarro A.G."/>
            <person name="Kuo A."/>
            <person name="Tritt A."/>
            <person name="Lipzen A."/>
            <person name="He G."/>
            <person name="Yan M."/>
            <person name="Ng V."/>
            <person name="Cullen D."/>
            <person name="Martin F."/>
            <person name="Rosso M.-N."/>
            <person name="Henrissat B."/>
            <person name="Hibbett D."/>
            <person name="Martinez A.T."/>
            <person name="Grigoriev I.V."/>
        </authorList>
    </citation>
    <scope>NUCLEOTIDE SEQUENCE</scope>
    <source>
        <strain evidence="2">AH 40177</strain>
    </source>
</reference>
<dbReference type="Proteomes" id="UP000772434">
    <property type="component" value="Unassembled WGS sequence"/>
</dbReference>
<dbReference type="OrthoDB" id="10650745at2759"/>
<feature type="chain" id="PRO_5040513054" evidence="1">
    <location>
        <begin position="20"/>
        <end position="123"/>
    </location>
</feature>
<keyword evidence="1" id="KW-0732">Signal</keyword>
<feature type="signal peptide" evidence="1">
    <location>
        <begin position="1"/>
        <end position="19"/>
    </location>
</feature>
<evidence type="ECO:0000313" key="3">
    <source>
        <dbReference type="Proteomes" id="UP000772434"/>
    </source>
</evidence>
<evidence type="ECO:0000256" key="1">
    <source>
        <dbReference type="SAM" id="SignalP"/>
    </source>
</evidence>
<sequence length="123" mass="12547">MHSKLLLSAVLAYSAIVNAIPAATTSAPQASVTLYAIKPSGALIRSGSTTELDITVVGVSTGSAGTETTYSIGEYISLPATTISSGPVLPSQVQIQNFSLVESSAGAAFSLSDVQWDSIVLKE</sequence>
<protein>
    <submittedName>
        <fullName evidence="2">Uncharacterized protein</fullName>
    </submittedName>
</protein>
<dbReference type="AlphaFoldDB" id="A0A9P5U5M5"/>